<dbReference type="InterPro" id="IPR051799">
    <property type="entry name" value="NADH_flavin_oxidoreductase"/>
</dbReference>
<dbReference type="SUPFAM" id="SSF51395">
    <property type="entry name" value="FMN-linked oxidoreductases"/>
    <property type="match status" value="1"/>
</dbReference>
<name>A0A2A2LRR1_9BILA</name>
<evidence type="ECO:0000313" key="6">
    <source>
        <dbReference type="Proteomes" id="UP000218231"/>
    </source>
</evidence>
<dbReference type="Proteomes" id="UP000218231">
    <property type="component" value="Unassembled WGS sequence"/>
</dbReference>
<keyword evidence="2" id="KW-0560">Oxidoreductase</keyword>
<dbReference type="AlphaFoldDB" id="A0A2A2LRR1"/>
<feature type="region of interest" description="Disordered" evidence="3">
    <location>
        <begin position="96"/>
        <end position="120"/>
    </location>
</feature>
<evidence type="ECO:0000259" key="4">
    <source>
        <dbReference type="Pfam" id="PF00724"/>
    </source>
</evidence>
<evidence type="ECO:0000256" key="2">
    <source>
        <dbReference type="ARBA" id="ARBA00023002"/>
    </source>
</evidence>
<organism evidence="5 6">
    <name type="scientific">Diploscapter pachys</name>
    <dbReference type="NCBI Taxonomy" id="2018661"/>
    <lineage>
        <taxon>Eukaryota</taxon>
        <taxon>Metazoa</taxon>
        <taxon>Ecdysozoa</taxon>
        <taxon>Nematoda</taxon>
        <taxon>Chromadorea</taxon>
        <taxon>Rhabditida</taxon>
        <taxon>Rhabditina</taxon>
        <taxon>Rhabditomorpha</taxon>
        <taxon>Rhabditoidea</taxon>
        <taxon>Rhabditidae</taxon>
        <taxon>Diploscapter</taxon>
    </lineage>
</organism>
<proteinExistence type="predicted"/>
<evidence type="ECO:0000313" key="5">
    <source>
        <dbReference type="EMBL" id="PAV88725.1"/>
    </source>
</evidence>
<keyword evidence="6" id="KW-1185">Reference proteome</keyword>
<dbReference type="GO" id="GO:0016491">
    <property type="term" value="F:oxidoreductase activity"/>
    <property type="evidence" value="ECO:0007669"/>
    <property type="project" value="UniProtKB-KW"/>
</dbReference>
<feature type="domain" description="NADH:flavin oxidoreductase/NADH oxidase N-terminal" evidence="4">
    <location>
        <begin position="17"/>
        <end position="179"/>
    </location>
</feature>
<dbReference type="OrthoDB" id="1663137at2759"/>
<gene>
    <name evidence="5" type="ORF">WR25_20139</name>
</gene>
<dbReference type="EMBL" id="LIAE01006500">
    <property type="protein sequence ID" value="PAV88725.1"/>
    <property type="molecule type" value="Genomic_DNA"/>
</dbReference>
<dbReference type="Pfam" id="PF00724">
    <property type="entry name" value="Oxidored_FMN"/>
    <property type="match status" value="1"/>
</dbReference>
<accession>A0A2A2LRR1</accession>
<dbReference type="InterPro" id="IPR001155">
    <property type="entry name" value="OxRdtase_FMN_N"/>
</dbReference>
<comment type="caution">
    <text evidence="5">The sequence shown here is derived from an EMBL/GenBank/DDBJ whole genome shotgun (WGS) entry which is preliminary data.</text>
</comment>
<dbReference type="Gene3D" id="3.20.20.70">
    <property type="entry name" value="Aldolase class I"/>
    <property type="match status" value="1"/>
</dbReference>
<dbReference type="PANTHER" id="PTHR43656">
    <property type="entry name" value="BINDING OXIDOREDUCTASE, PUTATIVE (AFU_ORTHOLOGUE AFUA_2G08260)-RELATED"/>
    <property type="match status" value="1"/>
</dbReference>
<evidence type="ECO:0000256" key="3">
    <source>
        <dbReference type="SAM" id="MobiDB-lite"/>
    </source>
</evidence>
<dbReference type="InterPro" id="IPR013785">
    <property type="entry name" value="Aldolase_TIM"/>
</dbReference>
<dbReference type="STRING" id="2018661.A0A2A2LRR1"/>
<keyword evidence="1" id="KW-0285">Flavoprotein</keyword>
<sequence>MTERIASYHDNFELRGIPNQRLLNMYQKWAHGGFGIVLTGNIATHPTNLEFAGNAIICKENANDGLKKWFTEMAKIIKAEGSLAIAQLTNAGRQTPEAVERHPFSASDVQLTKPEAGRRGRPVPLTIEQIKTEVIDRYTFAAEFLYQCGFDGVQIHGAHGYLFSQFLSPTTNKRTDQYGDLPKKILSGKVNSAIRVAFPEDDFRTTVLASNSNMFAMGENRLDENYGVCSDLFDFSDPKEAERFLVGVKEYAVKFKENDKNLIPNIGVYEHQRSKESKFLSSL</sequence>
<evidence type="ECO:0000256" key="1">
    <source>
        <dbReference type="ARBA" id="ARBA00022630"/>
    </source>
</evidence>
<dbReference type="GO" id="GO:0010181">
    <property type="term" value="F:FMN binding"/>
    <property type="evidence" value="ECO:0007669"/>
    <property type="project" value="InterPro"/>
</dbReference>
<reference evidence="5 6" key="1">
    <citation type="journal article" date="2017" name="Curr. Biol.">
        <title>Genome architecture and evolution of a unichromosomal asexual nematode.</title>
        <authorList>
            <person name="Fradin H."/>
            <person name="Zegar C."/>
            <person name="Gutwein M."/>
            <person name="Lucas J."/>
            <person name="Kovtun M."/>
            <person name="Corcoran D."/>
            <person name="Baugh L.R."/>
            <person name="Kiontke K."/>
            <person name="Gunsalus K."/>
            <person name="Fitch D.H."/>
            <person name="Piano F."/>
        </authorList>
    </citation>
    <scope>NUCLEOTIDE SEQUENCE [LARGE SCALE GENOMIC DNA]</scope>
    <source>
        <strain evidence="5">PF1309</strain>
    </source>
</reference>
<dbReference type="PANTHER" id="PTHR43656:SF5">
    <property type="entry name" value="NADH:FLAVIN OXIDOREDUCTASE_NADH OXIDASE N-TERMINAL DOMAIN-CONTAINING PROTEIN"/>
    <property type="match status" value="1"/>
</dbReference>
<protein>
    <recommendedName>
        <fullName evidence="4">NADH:flavin oxidoreductase/NADH oxidase N-terminal domain-containing protein</fullName>
    </recommendedName>
</protein>